<feature type="signal peptide" evidence="1">
    <location>
        <begin position="1"/>
        <end position="24"/>
    </location>
</feature>
<name>A0ABZ3IDX2_9RHOB</name>
<dbReference type="InterPro" id="IPR012334">
    <property type="entry name" value="Pectin_lyas_fold"/>
</dbReference>
<accession>A0ABZ3IDX2</accession>
<dbReference type="InterPro" id="IPR011050">
    <property type="entry name" value="Pectin_lyase_fold/virulence"/>
</dbReference>
<evidence type="ECO:0000256" key="1">
    <source>
        <dbReference type="SAM" id="SignalP"/>
    </source>
</evidence>
<evidence type="ECO:0000313" key="3">
    <source>
        <dbReference type="EMBL" id="XFO63023.1"/>
    </source>
</evidence>
<dbReference type="SUPFAM" id="SSF51126">
    <property type="entry name" value="Pectin lyase-like"/>
    <property type="match status" value="1"/>
</dbReference>
<feature type="chain" id="PRO_5046646182" evidence="1">
    <location>
        <begin position="25"/>
        <end position="503"/>
    </location>
</feature>
<proteinExistence type="predicted"/>
<reference evidence="4" key="1">
    <citation type="submission" date="2024-04" db="EMBL/GenBank/DDBJ databases">
        <title>Phylogenomic analyses of a clade within the roseobacter group suggest taxonomic reassignments of species of the genera Aestuariivita, Citreicella, Loktanella, Nautella, Pelagibaca, Ruegeria, Thalassobius, Thiobacimonas and Tropicibacter, and the proposal o.</title>
        <authorList>
            <person name="Jeon C.O."/>
        </authorList>
    </citation>
    <scope>NUCLEOTIDE SEQUENCE [LARGE SCALE GENOMIC DNA]</scope>
    <source>
        <strain evidence="4">BS5-3</strain>
    </source>
</reference>
<dbReference type="RefSeq" id="WP_373636735.1">
    <property type="nucleotide sequence ID" value="NZ_CP150951.2"/>
</dbReference>
<evidence type="ECO:0000313" key="4">
    <source>
        <dbReference type="Proteomes" id="UP001440612"/>
    </source>
</evidence>
<dbReference type="EMBL" id="CP150951">
    <property type="protein sequence ID" value="XFO63023.1"/>
    <property type="molecule type" value="Genomic_DNA"/>
</dbReference>
<protein>
    <submittedName>
        <fullName evidence="3">Right-handed parallel beta-helix repeat-containing protein</fullName>
    </submittedName>
</protein>
<dbReference type="InterPro" id="IPR007742">
    <property type="entry name" value="NosD_dom"/>
</dbReference>
<organism evidence="3 4">
    <name type="scientific">Yoonia phaeophyticola</name>
    <dbReference type="NCBI Taxonomy" id="3137369"/>
    <lineage>
        <taxon>Bacteria</taxon>
        <taxon>Pseudomonadati</taxon>
        <taxon>Pseudomonadota</taxon>
        <taxon>Alphaproteobacteria</taxon>
        <taxon>Rhodobacterales</taxon>
        <taxon>Paracoccaceae</taxon>
        <taxon>Yoonia</taxon>
    </lineage>
</organism>
<dbReference type="Pfam" id="PF05048">
    <property type="entry name" value="NosD"/>
    <property type="match status" value="1"/>
</dbReference>
<dbReference type="Proteomes" id="UP001440612">
    <property type="component" value="Chromosome"/>
</dbReference>
<feature type="domain" description="Periplasmic copper-binding protein NosD beta helix" evidence="2">
    <location>
        <begin position="347"/>
        <end position="454"/>
    </location>
</feature>
<keyword evidence="4" id="KW-1185">Reference proteome</keyword>
<gene>
    <name evidence="3" type="ORF">AABB29_20500</name>
</gene>
<dbReference type="Gene3D" id="2.160.20.10">
    <property type="entry name" value="Single-stranded right-handed beta-helix, Pectin lyase-like"/>
    <property type="match status" value="1"/>
</dbReference>
<sequence>MLNRCHHMLWAGCMAVCTALPQGAAAQRDMQSYAALQAQLTDLDAALTDVAGTILSVSDLPETATQVIPGENAAMRPAMDAQQMAPASITMVDLRVALLQLAFAVGGNDQIPLVRAQNTQAPQVIGIRGGSVDLATLQEWAAEQPGAIFDGDTLRRPIIIFQDGRLALKAGDQLTLSREDGAFVVNLGKLTAQNAMILGTAEASPGDDSFAPFVTTVGTGMAQVSDSLIENLGFGSTIAFSGFSVVNRGLYAPVGTSFLTDSVLRDVGVVGFDSTEDTVIAGNLFTGGDAGGLELRGVERVQVSENIFAANEDGSALLVTDGSTGGTIASNTILSSAGTGIIVNKGSDNTVITHNVIWNAAGSGVTIADSDCGYLDANIAIENRRKGIELRSSQRSAVVDNSLMGNRSAGLFISDQPQGTETTVRGNAFIGNRIGLSSASADHVQLYGNDFTNQFPRFLDGDFASDSLAIMADLRGQQSLTLTATGIASFTGAPATCTYKLEG</sequence>
<evidence type="ECO:0000259" key="2">
    <source>
        <dbReference type="Pfam" id="PF05048"/>
    </source>
</evidence>
<dbReference type="InterPro" id="IPR006626">
    <property type="entry name" value="PbH1"/>
</dbReference>
<dbReference type="SMART" id="SM00710">
    <property type="entry name" value="PbH1"/>
    <property type="match status" value="6"/>
</dbReference>
<keyword evidence="1" id="KW-0732">Signal</keyword>